<proteinExistence type="predicted"/>
<name>A0A6G1CY42_9ORYZ</name>
<protein>
    <submittedName>
        <fullName evidence="1">Uncharacterized protein</fullName>
    </submittedName>
</protein>
<accession>A0A6G1CY42</accession>
<keyword evidence="2" id="KW-1185">Reference proteome</keyword>
<dbReference type="Proteomes" id="UP000479710">
    <property type="component" value="Unassembled WGS sequence"/>
</dbReference>
<dbReference type="EMBL" id="SPHZ02000007">
    <property type="protein sequence ID" value="KAF0905050.1"/>
    <property type="molecule type" value="Genomic_DNA"/>
</dbReference>
<dbReference type="AlphaFoldDB" id="A0A6G1CY42"/>
<evidence type="ECO:0000313" key="1">
    <source>
        <dbReference type="EMBL" id="KAF0905050.1"/>
    </source>
</evidence>
<gene>
    <name evidence="1" type="ORF">E2562_000860</name>
</gene>
<reference evidence="1 2" key="1">
    <citation type="submission" date="2019-11" db="EMBL/GenBank/DDBJ databases">
        <title>Whole genome sequence of Oryza granulata.</title>
        <authorList>
            <person name="Li W."/>
        </authorList>
    </citation>
    <scope>NUCLEOTIDE SEQUENCE [LARGE SCALE GENOMIC DNA]</scope>
    <source>
        <strain evidence="2">cv. Menghai</strain>
        <tissue evidence="1">Leaf</tissue>
    </source>
</reference>
<comment type="caution">
    <text evidence="1">The sequence shown here is derived from an EMBL/GenBank/DDBJ whole genome shotgun (WGS) entry which is preliminary data.</text>
</comment>
<sequence length="58" mass="6808">MSYSCLIEVRPFINVVKDRSTHYLRNKLSQAHVKHPPIGVTLTKKKSRLCFAYLMLFK</sequence>
<evidence type="ECO:0000313" key="2">
    <source>
        <dbReference type="Proteomes" id="UP000479710"/>
    </source>
</evidence>
<organism evidence="1 2">
    <name type="scientific">Oryza meyeriana var. granulata</name>
    <dbReference type="NCBI Taxonomy" id="110450"/>
    <lineage>
        <taxon>Eukaryota</taxon>
        <taxon>Viridiplantae</taxon>
        <taxon>Streptophyta</taxon>
        <taxon>Embryophyta</taxon>
        <taxon>Tracheophyta</taxon>
        <taxon>Spermatophyta</taxon>
        <taxon>Magnoliopsida</taxon>
        <taxon>Liliopsida</taxon>
        <taxon>Poales</taxon>
        <taxon>Poaceae</taxon>
        <taxon>BOP clade</taxon>
        <taxon>Oryzoideae</taxon>
        <taxon>Oryzeae</taxon>
        <taxon>Oryzinae</taxon>
        <taxon>Oryza</taxon>
        <taxon>Oryza meyeriana</taxon>
    </lineage>
</organism>